<dbReference type="Pfam" id="PF15365">
    <property type="entry name" value="PNRC"/>
    <property type="match status" value="1"/>
</dbReference>
<feature type="compositionally biased region" description="Polar residues" evidence="1">
    <location>
        <begin position="238"/>
        <end position="247"/>
    </location>
</feature>
<evidence type="ECO:0000313" key="3">
    <source>
        <dbReference type="Proteomes" id="UP000076727"/>
    </source>
</evidence>
<feature type="compositionally biased region" description="Acidic residues" evidence="1">
    <location>
        <begin position="298"/>
        <end position="307"/>
    </location>
</feature>
<accession>A0A165Q9A7</accession>
<dbReference type="STRING" id="1314783.A0A165Q9A7"/>
<reference evidence="2 3" key="1">
    <citation type="journal article" date="2016" name="Mol. Biol. Evol.">
        <title>Comparative Genomics of Early-Diverging Mushroom-Forming Fungi Provides Insights into the Origins of Lignocellulose Decay Capabilities.</title>
        <authorList>
            <person name="Nagy L.G."/>
            <person name="Riley R."/>
            <person name="Tritt A."/>
            <person name="Adam C."/>
            <person name="Daum C."/>
            <person name="Floudas D."/>
            <person name="Sun H."/>
            <person name="Yadav J.S."/>
            <person name="Pangilinan J."/>
            <person name="Larsson K.H."/>
            <person name="Matsuura K."/>
            <person name="Barry K."/>
            <person name="Labutti K."/>
            <person name="Kuo R."/>
            <person name="Ohm R.A."/>
            <person name="Bhattacharya S.S."/>
            <person name="Shirouzu T."/>
            <person name="Yoshinaga Y."/>
            <person name="Martin F.M."/>
            <person name="Grigoriev I.V."/>
            <person name="Hibbett D.S."/>
        </authorList>
    </citation>
    <scope>NUCLEOTIDE SEQUENCE [LARGE SCALE GENOMIC DNA]</scope>
    <source>
        <strain evidence="2 3">L-15889</strain>
    </source>
</reference>
<feature type="compositionally biased region" description="Low complexity" evidence="1">
    <location>
        <begin position="74"/>
        <end position="83"/>
    </location>
</feature>
<feature type="region of interest" description="Disordered" evidence="1">
    <location>
        <begin position="1"/>
        <end position="254"/>
    </location>
</feature>
<dbReference type="InterPro" id="IPR028322">
    <property type="entry name" value="PNRC-like_rgn"/>
</dbReference>
<organism evidence="2 3">
    <name type="scientific">Daedalea quercina L-15889</name>
    <dbReference type="NCBI Taxonomy" id="1314783"/>
    <lineage>
        <taxon>Eukaryota</taxon>
        <taxon>Fungi</taxon>
        <taxon>Dikarya</taxon>
        <taxon>Basidiomycota</taxon>
        <taxon>Agaricomycotina</taxon>
        <taxon>Agaricomycetes</taxon>
        <taxon>Polyporales</taxon>
        <taxon>Fomitopsis</taxon>
    </lineage>
</organism>
<name>A0A165Q9A7_9APHY</name>
<feature type="compositionally biased region" description="Basic and acidic residues" evidence="1">
    <location>
        <begin position="330"/>
        <end position="339"/>
    </location>
</feature>
<feature type="compositionally biased region" description="Basic and acidic residues" evidence="1">
    <location>
        <begin position="285"/>
        <end position="297"/>
    </location>
</feature>
<dbReference type="EMBL" id="KV429060">
    <property type="protein sequence ID" value="KZT69173.1"/>
    <property type="molecule type" value="Genomic_DNA"/>
</dbReference>
<keyword evidence="3" id="KW-1185">Reference proteome</keyword>
<dbReference type="OrthoDB" id="3226344at2759"/>
<dbReference type="GO" id="GO:0016071">
    <property type="term" value="P:mRNA metabolic process"/>
    <property type="evidence" value="ECO:0007669"/>
    <property type="project" value="UniProtKB-ARBA"/>
</dbReference>
<sequence length="446" mass="47848">MLAVHKPPPAHFAPPLFRPTHSRHPTAPVVIKPTLTPGLLSLSKPTPPQALRPQPGNQRERQVRSSPRGKKSSPAQQAPARAQAVEDSKPLGSPAKADGAPADKAKVQSGPIAAVDKSTRGRQPSKFAKDKAQRRSVSSCSRLPARRPAHQPSPPPADRIPSQAEVTVQRPTKSTRPPSTPVPGLNDPFAVFESSTEVGPPKESAKAGSKGPAFRPPPPPLAQPSGKLARRRQLHARTPSTPTAPKTQQRKDRVAALVGSVTEDLSKLTVNEDVSATPVKRNKAHRAENRPLFHVCDDSSEADDSDDTPPTTPLRETASVPVKKLQRHWHPTEGAHDGPRTAPLSSTFVFPFVPSPSSSPTPAQRRRNHRRVPSEGVFHLSMDEDSSSSSSEYPLLKTLHPRSRRTAPQPRELVAGEASSAPQAGFFAGSAFQNSPSPDELPPPAF</sequence>
<evidence type="ECO:0000256" key="1">
    <source>
        <dbReference type="SAM" id="MobiDB-lite"/>
    </source>
</evidence>
<evidence type="ECO:0000313" key="2">
    <source>
        <dbReference type="EMBL" id="KZT69173.1"/>
    </source>
</evidence>
<dbReference type="AlphaFoldDB" id="A0A165Q9A7"/>
<gene>
    <name evidence="2" type="ORF">DAEQUDRAFT_765712</name>
</gene>
<dbReference type="Proteomes" id="UP000076727">
    <property type="component" value="Unassembled WGS sequence"/>
</dbReference>
<feature type="compositionally biased region" description="Pro residues" evidence="1">
    <location>
        <begin position="1"/>
        <end position="12"/>
    </location>
</feature>
<proteinExistence type="predicted"/>
<protein>
    <submittedName>
        <fullName evidence="2">Uncharacterized protein</fullName>
    </submittedName>
</protein>
<feature type="region of interest" description="Disordered" evidence="1">
    <location>
        <begin position="273"/>
        <end position="446"/>
    </location>
</feature>